<dbReference type="PANTHER" id="PTHR45620:SF1">
    <property type="entry name" value="G-PROTEIN COUPLED RECEPTORS FAMILY 2 PROFILE 2 DOMAIN-CONTAINING PROTEIN"/>
    <property type="match status" value="1"/>
</dbReference>
<evidence type="ECO:0000256" key="3">
    <source>
        <dbReference type="ARBA" id="ARBA00022989"/>
    </source>
</evidence>
<comment type="caution">
    <text evidence="10">The sequence shown here is derived from an EMBL/GenBank/DDBJ whole genome shotgun (WGS) entry which is preliminary data.</text>
</comment>
<dbReference type="Pfam" id="PF00002">
    <property type="entry name" value="7tm_2"/>
    <property type="match status" value="2"/>
</dbReference>
<evidence type="ECO:0000256" key="2">
    <source>
        <dbReference type="ARBA" id="ARBA00022692"/>
    </source>
</evidence>
<dbReference type="EMBL" id="JBJQND010000019">
    <property type="protein sequence ID" value="KAL3832262.1"/>
    <property type="molecule type" value="Genomic_DNA"/>
</dbReference>
<accession>A0ABD3T5S9</accession>
<dbReference type="InterPro" id="IPR036445">
    <property type="entry name" value="GPCR_2_extracell_dom_sf"/>
</dbReference>
<dbReference type="Gene3D" id="1.20.1070.10">
    <property type="entry name" value="Rhodopsin 7-helix transmembrane proteins"/>
    <property type="match status" value="2"/>
</dbReference>
<feature type="transmembrane region" description="Helical" evidence="8">
    <location>
        <begin position="115"/>
        <end position="138"/>
    </location>
</feature>
<evidence type="ECO:0000256" key="5">
    <source>
        <dbReference type="ARBA" id="ARBA00023136"/>
    </source>
</evidence>
<gene>
    <name evidence="10" type="ORF">ACJMK2_023922</name>
</gene>
<evidence type="ECO:0000256" key="1">
    <source>
        <dbReference type="ARBA" id="ARBA00004141"/>
    </source>
</evidence>
<dbReference type="InterPro" id="IPR017981">
    <property type="entry name" value="GPCR_2-like_7TM"/>
</dbReference>
<dbReference type="GO" id="GO:0004930">
    <property type="term" value="F:G protein-coupled receptor activity"/>
    <property type="evidence" value="ECO:0007669"/>
    <property type="project" value="UniProtKB-KW"/>
</dbReference>
<dbReference type="InterPro" id="IPR050332">
    <property type="entry name" value="GPCR_2"/>
</dbReference>
<feature type="transmembrane region" description="Helical" evidence="8">
    <location>
        <begin position="335"/>
        <end position="362"/>
    </location>
</feature>
<name>A0ABD3T5S9_SINWO</name>
<keyword evidence="11" id="KW-1185">Reference proteome</keyword>
<evidence type="ECO:0000256" key="8">
    <source>
        <dbReference type="SAM" id="Phobius"/>
    </source>
</evidence>
<dbReference type="InterPro" id="IPR000832">
    <property type="entry name" value="GPCR_2_secretin-like"/>
</dbReference>
<evidence type="ECO:0000313" key="10">
    <source>
        <dbReference type="EMBL" id="KAL3832262.1"/>
    </source>
</evidence>
<evidence type="ECO:0000256" key="7">
    <source>
        <dbReference type="ARBA" id="ARBA00023224"/>
    </source>
</evidence>
<sequence>MFRIQLTFQPCSACTIKYFINRLNVARYHHDDQEKLLVKKWEECMGKIQNDPVKTSENATRSCLPNGTWFVNPMFPNQTNGWTDYGACLNMTIPDADLTNDVPRIFKDNIRALSLMYNIGYSLSLISLVIAMGIMLYFRRLRCNRNLIHVNLFMSFILRAVICLVRDSVMVQGLGFPGDIAFRDNGNIYFLEIGSHWQCKLFFTLFQYSLSANYIWIFIEGVYLHMLINVAVFSQKHRIIWYIVCGWGKCWNTHRGDLIWIINGPIATTIVINFIFYVNIIRVLFTKLTSTHCPDAKKYRYRRLAKSVLVLIPAFGAYYIVFLCITNLTPQLDDIAMIAILYSEMFFNSYGGFIIALLFCFLNSEVRYEIKKAWYRRSIRGGIFTKTFSFFSNHGRGGYSIRPTMNGVRESNPCSQITTLYDTGESRRGSRPENIALLNMNDDNCAKCEQVNNHLCETKLLNLKDISDGCNGVDFPKNLTNGSNICSEIENEFKGNSCETGKCVRHMPEKNDEIISVQIENSIYYMNNEDSEKYIKSNIDARDVKINTDRDDFHYADDDFKLSEK</sequence>
<dbReference type="PROSITE" id="PS50261">
    <property type="entry name" value="G_PROTEIN_RECEP_F2_4"/>
    <property type="match status" value="1"/>
</dbReference>
<dbReference type="Gene3D" id="4.10.1240.10">
    <property type="entry name" value="GPCR, family 2, extracellular hormone receptor domain"/>
    <property type="match status" value="1"/>
</dbReference>
<dbReference type="Proteomes" id="UP001634394">
    <property type="component" value="Unassembled WGS sequence"/>
</dbReference>
<proteinExistence type="predicted"/>
<evidence type="ECO:0000313" key="11">
    <source>
        <dbReference type="Proteomes" id="UP001634394"/>
    </source>
</evidence>
<keyword evidence="2 8" id="KW-0812">Transmembrane</keyword>
<evidence type="ECO:0000256" key="6">
    <source>
        <dbReference type="ARBA" id="ARBA00023170"/>
    </source>
</evidence>
<feature type="domain" description="G-protein coupled receptors family 2 profile 2" evidence="9">
    <location>
        <begin position="113"/>
        <end position="363"/>
    </location>
</feature>
<reference evidence="10 11" key="1">
    <citation type="submission" date="2024-11" db="EMBL/GenBank/DDBJ databases">
        <title>Chromosome-level genome assembly of the freshwater bivalve Anodonta woodiana.</title>
        <authorList>
            <person name="Chen X."/>
        </authorList>
    </citation>
    <scope>NUCLEOTIDE SEQUENCE [LARGE SCALE GENOMIC DNA]</scope>
    <source>
        <strain evidence="10">MN2024</strain>
        <tissue evidence="10">Gills</tissue>
    </source>
</reference>
<feature type="transmembrane region" description="Helical" evidence="8">
    <location>
        <begin position="308"/>
        <end position="329"/>
    </location>
</feature>
<evidence type="ECO:0000259" key="9">
    <source>
        <dbReference type="PROSITE" id="PS50261"/>
    </source>
</evidence>
<keyword evidence="3 8" id="KW-1133">Transmembrane helix</keyword>
<comment type="subcellular location">
    <subcellularLocation>
        <location evidence="1">Membrane</location>
        <topology evidence="1">Multi-pass membrane protein</topology>
    </subcellularLocation>
</comment>
<keyword evidence="5 8" id="KW-0472">Membrane</keyword>
<dbReference type="AlphaFoldDB" id="A0ABD3T5S9"/>
<keyword evidence="7" id="KW-0807">Transducer</keyword>
<organism evidence="10 11">
    <name type="scientific">Sinanodonta woodiana</name>
    <name type="common">Chinese pond mussel</name>
    <name type="synonym">Anodonta woodiana</name>
    <dbReference type="NCBI Taxonomy" id="1069815"/>
    <lineage>
        <taxon>Eukaryota</taxon>
        <taxon>Metazoa</taxon>
        <taxon>Spiralia</taxon>
        <taxon>Lophotrochozoa</taxon>
        <taxon>Mollusca</taxon>
        <taxon>Bivalvia</taxon>
        <taxon>Autobranchia</taxon>
        <taxon>Heteroconchia</taxon>
        <taxon>Palaeoheterodonta</taxon>
        <taxon>Unionida</taxon>
        <taxon>Unionoidea</taxon>
        <taxon>Unionidae</taxon>
        <taxon>Unioninae</taxon>
        <taxon>Sinanodonta</taxon>
    </lineage>
</organism>
<dbReference type="PRINTS" id="PR00249">
    <property type="entry name" value="GPCRSECRETIN"/>
</dbReference>
<evidence type="ECO:0000256" key="4">
    <source>
        <dbReference type="ARBA" id="ARBA00023040"/>
    </source>
</evidence>
<keyword evidence="6" id="KW-0675">Receptor</keyword>
<dbReference type="PANTHER" id="PTHR45620">
    <property type="entry name" value="PDF RECEPTOR-LIKE PROTEIN-RELATED"/>
    <property type="match status" value="1"/>
</dbReference>
<keyword evidence="4" id="KW-0297">G-protein coupled receptor</keyword>
<protein>
    <recommendedName>
        <fullName evidence="9">G-protein coupled receptors family 2 profile 2 domain-containing protein</fullName>
    </recommendedName>
</protein>
<feature type="transmembrane region" description="Helical" evidence="8">
    <location>
        <begin position="214"/>
        <end position="233"/>
    </location>
</feature>
<dbReference type="GO" id="GO:0016020">
    <property type="term" value="C:membrane"/>
    <property type="evidence" value="ECO:0007669"/>
    <property type="project" value="UniProtKB-SubCell"/>
</dbReference>